<reference evidence="1 2" key="1">
    <citation type="submission" date="2019-09" db="EMBL/GenBank/DDBJ databases">
        <title>A chromosome-level genome assembly of the Chinese tupelo Nyssa sinensis.</title>
        <authorList>
            <person name="Yang X."/>
            <person name="Kang M."/>
            <person name="Yang Y."/>
            <person name="Xiong H."/>
            <person name="Wang M."/>
            <person name="Zhang Z."/>
            <person name="Wang Z."/>
            <person name="Wu H."/>
            <person name="Ma T."/>
            <person name="Liu J."/>
            <person name="Xi Z."/>
        </authorList>
    </citation>
    <scope>NUCLEOTIDE SEQUENCE [LARGE SCALE GENOMIC DNA]</scope>
    <source>
        <strain evidence="1">J267</strain>
        <tissue evidence="1">Leaf</tissue>
    </source>
</reference>
<proteinExistence type="predicted"/>
<evidence type="ECO:0000313" key="1">
    <source>
        <dbReference type="EMBL" id="KAA8525280.1"/>
    </source>
</evidence>
<dbReference type="GO" id="GO:0048367">
    <property type="term" value="P:shoot system development"/>
    <property type="evidence" value="ECO:0007669"/>
    <property type="project" value="InterPro"/>
</dbReference>
<dbReference type="GO" id="GO:0045892">
    <property type="term" value="P:negative regulation of DNA-templated transcription"/>
    <property type="evidence" value="ECO:0007669"/>
    <property type="project" value="InterPro"/>
</dbReference>
<dbReference type="EMBL" id="CM018046">
    <property type="protein sequence ID" value="KAA8525280.1"/>
    <property type="molecule type" value="Genomic_DNA"/>
</dbReference>
<dbReference type="PANTHER" id="PTHR35504:SF1">
    <property type="entry name" value="PROTEIN EMBRYONIC FLOWER 1"/>
    <property type="match status" value="1"/>
</dbReference>
<dbReference type="GO" id="GO:0009910">
    <property type="term" value="P:negative regulation of flower development"/>
    <property type="evidence" value="ECO:0007669"/>
    <property type="project" value="InterPro"/>
</dbReference>
<name>A0A5J5A499_9ASTE</name>
<accession>A0A5J5A499</accession>
<organism evidence="1 2">
    <name type="scientific">Nyssa sinensis</name>
    <dbReference type="NCBI Taxonomy" id="561372"/>
    <lineage>
        <taxon>Eukaryota</taxon>
        <taxon>Viridiplantae</taxon>
        <taxon>Streptophyta</taxon>
        <taxon>Embryophyta</taxon>
        <taxon>Tracheophyta</taxon>
        <taxon>Spermatophyta</taxon>
        <taxon>Magnoliopsida</taxon>
        <taxon>eudicotyledons</taxon>
        <taxon>Gunneridae</taxon>
        <taxon>Pentapetalae</taxon>
        <taxon>asterids</taxon>
        <taxon>Cornales</taxon>
        <taxon>Nyssaceae</taxon>
        <taxon>Nyssa</taxon>
    </lineage>
</organism>
<dbReference type="OrthoDB" id="754229at2759"/>
<dbReference type="PANTHER" id="PTHR35504">
    <property type="entry name" value="PROTEIN EMBRYONIC FLOWER 1"/>
    <property type="match status" value="1"/>
</dbReference>
<sequence>MDIVELMAKNQYDRLHESERDYCLSERTIDKRNAEIMVFPKVHGSRVLGSLLEENPHKRKPPLSGNARNGVITAGDNVGPTKQNPANCFSQINRNHFNLGELEGNPACMGFNTFSQRQEKLSGGVQFSASSPIRNSCTMNCKWKGENVVHRSSQTNMPVLELCNTCRYGSQQNEEAEHVRSSMIPNHSLFGLKIPQKCATQSSNVEMISECPVTLQKRKMIEDLDMNFLNLSATKLEMQNRNFDSESIKRMSAKQPFICKHGGIELKTDGMGSLDLYPNETIPAMQLLSLMDAGVQSSTPFSLDGKPMFFGKPFFPCEHHPNVGLDTKSKFLEKPSLPCDHHSKEFSVIGTGVYKASDSSRYPSSAFCGRVSSKFQEEDTAKISYSAIKNRGRRSQKSVCIRGVAAGKSSTSNPVQDKKNGFLGAPDSAVSPLQCHRIEDSTKQRGLEAHSVNEIVWSMKNTSKTDICSVNRNPADFSIPEAGNVYMISGSQMPVPEVLQNNYYLPLQVKFPWSHDPRKRRKFYRGVDNYAAFGLLLLLKVLLDVCSIPGREGVEKIAN</sequence>
<dbReference type="Proteomes" id="UP000325577">
    <property type="component" value="Linkage Group LG3"/>
</dbReference>
<evidence type="ECO:0000313" key="2">
    <source>
        <dbReference type="Proteomes" id="UP000325577"/>
    </source>
</evidence>
<dbReference type="InterPro" id="IPR034583">
    <property type="entry name" value="EMF1"/>
</dbReference>
<protein>
    <submittedName>
        <fullName evidence="1">Uncharacterized protein</fullName>
    </submittedName>
</protein>
<gene>
    <name evidence="1" type="ORF">F0562_007135</name>
</gene>
<keyword evidence="2" id="KW-1185">Reference proteome</keyword>
<dbReference type="AlphaFoldDB" id="A0A5J5A499"/>